<evidence type="ECO:0000313" key="2">
    <source>
        <dbReference type="EMBL" id="ABQ30714.1"/>
    </source>
</evidence>
<keyword evidence="3" id="KW-1185">Reference proteome</keyword>
<protein>
    <submittedName>
        <fullName evidence="2">Uncharacterized protein</fullName>
    </submittedName>
</protein>
<evidence type="ECO:0000256" key="1">
    <source>
        <dbReference type="SAM" id="MobiDB-lite"/>
    </source>
</evidence>
<dbReference type="STRING" id="349163.Acry_1506"/>
<sequence length="91" mass="9766">MTAPRCRAVYPKEPPGASAALDGIPAIPLCPAMTGSTKDTRSDAEAAAAARRQREAEALRANLWRRKQQLRERAAQPAVRPEAADGDSPCR</sequence>
<dbReference type="HOGENOM" id="CLU_2420280_0_0_5"/>
<dbReference type="EMBL" id="CP000697">
    <property type="protein sequence ID" value="ABQ30714.1"/>
    <property type="molecule type" value="Genomic_DNA"/>
</dbReference>
<name>A5FYN2_ACICJ</name>
<dbReference type="KEGG" id="acr:Acry_1506"/>
<dbReference type="Proteomes" id="UP000000245">
    <property type="component" value="Chromosome"/>
</dbReference>
<accession>A5FYN2</accession>
<proteinExistence type="predicted"/>
<feature type="region of interest" description="Disordered" evidence="1">
    <location>
        <begin position="32"/>
        <end position="53"/>
    </location>
</feature>
<evidence type="ECO:0000313" key="3">
    <source>
        <dbReference type="Proteomes" id="UP000000245"/>
    </source>
</evidence>
<organism evidence="2 3">
    <name type="scientific">Acidiphilium cryptum (strain JF-5)</name>
    <dbReference type="NCBI Taxonomy" id="349163"/>
    <lineage>
        <taxon>Bacteria</taxon>
        <taxon>Pseudomonadati</taxon>
        <taxon>Pseudomonadota</taxon>
        <taxon>Alphaproteobacteria</taxon>
        <taxon>Acetobacterales</taxon>
        <taxon>Acidocellaceae</taxon>
        <taxon>Acidiphilium</taxon>
    </lineage>
</organism>
<dbReference type="AlphaFoldDB" id="A5FYN2"/>
<gene>
    <name evidence="2" type="ordered locus">Acry_1506</name>
</gene>
<feature type="region of interest" description="Disordered" evidence="1">
    <location>
        <begin position="69"/>
        <end position="91"/>
    </location>
</feature>
<reference evidence="2 3" key="1">
    <citation type="submission" date="2007-05" db="EMBL/GenBank/DDBJ databases">
        <title>Complete sequence of chromosome of Acidiphilium cryptum JF-5.</title>
        <authorList>
            <consortium name="US DOE Joint Genome Institute"/>
            <person name="Copeland A."/>
            <person name="Lucas S."/>
            <person name="Lapidus A."/>
            <person name="Barry K."/>
            <person name="Detter J.C."/>
            <person name="Glavina del Rio T."/>
            <person name="Hammon N."/>
            <person name="Israni S."/>
            <person name="Dalin E."/>
            <person name="Tice H."/>
            <person name="Pitluck S."/>
            <person name="Sims D."/>
            <person name="Brettin T."/>
            <person name="Bruce D."/>
            <person name="Han C."/>
            <person name="Schmutz J."/>
            <person name="Larimer F."/>
            <person name="Land M."/>
            <person name="Hauser L."/>
            <person name="Kyrpides N."/>
            <person name="Kim E."/>
            <person name="Magnuson T."/>
            <person name="Richardson P."/>
        </authorList>
    </citation>
    <scope>NUCLEOTIDE SEQUENCE [LARGE SCALE GENOMIC DNA]</scope>
    <source>
        <strain evidence="2 3">JF-5</strain>
    </source>
</reference>